<reference evidence="1" key="1">
    <citation type="submission" date="2023-05" db="EMBL/GenBank/DDBJ databases">
        <authorList>
            <person name="Zhang X."/>
        </authorList>
    </citation>
    <scope>NUCLEOTIDE SEQUENCE</scope>
    <source>
        <strain evidence="1">YF14B1</strain>
    </source>
</reference>
<dbReference type="RefSeq" id="WP_313986143.1">
    <property type="nucleotide sequence ID" value="NZ_JASJOS010000015.1"/>
</dbReference>
<organism evidence="1 2">
    <name type="scientific">Xanthocytophaga flava</name>
    <dbReference type="NCBI Taxonomy" id="3048013"/>
    <lineage>
        <taxon>Bacteria</taxon>
        <taxon>Pseudomonadati</taxon>
        <taxon>Bacteroidota</taxon>
        <taxon>Cytophagia</taxon>
        <taxon>Cytophagales</taxon>
        <taxon>Rhodocytophagaceae</taxon>
        <taxon>Xanthocytophaga</taxon>
    </lineage>
</organism>
<comment type="caution">
    <text evidence="1">The sequence shown here is derived from an EMBL/GenBank/DDBJ whole genome shotgun (WGS) entry which is preliminary data.</text>
</comment>
<proteinExistence type="predicted"/>
<sequence>MIFIGVAIGFLLLAIKWVRLMGDDVRYPRSVYPKVKEKKTEPAFIPDENERRKEAKQFVKRLDELGYFKWTAPEDLKKVKTHIAKYYAEEQTFYTLSDENNASLDYRVYYLDPETIYHGGAKSEFLRLGRTLEKLGFVVDRIEQTLTEQNTYTLYVNDLEFDLTPSPYNSPDVDFVDFINVILQKELKVEERLYAIEGDYSYEVIFLDQKLYQFFRQSNLNNKSKPFLLEGY</sequence>
<evidence type="ECO:0000313" key="1">
    <source>
        <dbReference type="EMBL" id="MDJ1484602.1"/>
    </source>
</evidence>
<accession>A0AAE3QSH0</accession>
<protein>
    <submittedName>
        <fullName evidence="1">Uncharacterized protein</fullName>
    </submittedName>
</protein>
<evidence type="ECO:0000313" key="2">
    <source>
        <dbReference type="Proteomes" id="UP001241110"/>
    </source>
</evidence>
<dbReference type="AlphaFoldDB" id="A0AAE3QSH0"/>
<dbReference type="Proteomes" id="UP001241110">
    <property type="component" value="Unassembled WGS sequence"/>
</dbReference>
<gene>
    <name evidence="1" type="ORF">QNI16_29155</name>
</gene>
<name>A0AAE3QSH0_9BACT</name>
<dbReference type="EMBL" id="JASJOS010000015">
    <property type="protein sequence ID" value="MDJ1484602.1"/>
    <property type="molecule type" value="Genomic_DNA"/>
</dbReference>